<dbReference type="OrthoDB" id="2861504at2"/>
<sequence>MALKKVRKFIPAVIDEVDEITECPELTHELNVVLELVETEDVSDEVSFSLNNEIGEISKEVCNNLLNENEENLNNLINLPIITNKEVSENQLCNKELIVSYEGNDVRTIRRPKIAEGLYYFKIDNLRLNYVVKGKYGPYNQLIVGYRLKDYYTINNGKEAEEHRVTVPYIVSTNNADYSNFISKFKPIFNGHTINIKQLEGYEGVCKLYHYKTAKGDFYERVQLMEVFSLENK</sequence>
<evidence type="ECO:0000313" key="1">
    <source>
        <dbReference type="EMBL" id="TWH82565.1"/>
    </source>
</evidence>
<dbReference type="Proteomes" id="UP000315343">
    <property type="component" value="Unassembled WGS sequence"/>
</dbReference>
<proteinExistence type="predicted"/>
<comment type="caution">
    <text evidence="1">The sequence shown here is derived from an EMBL/GenBank/DDBJ whole genome shotgun (WGS) entry which is preliminary data.</text>
</comment>
<protein>
    <submittedName>
        <fullName evidence="1">Uncharacterized protein</fullName>
    </submittedName>
</protein>
<name>A0A562JI51_9FIRM</name>
<organism evidence="1 2">
    <name type="scientific">Sedimentibacter saalensis</name>
    <dbReference type="NCBI Taxonomy" id="130788"/>
    <lineage>
        <taxon>Bacteria</taxon>
        <taxon>Bacillati</taxon>
        <taxon>Bacillota</taxon>
        <taxon>Tissierellia</taxon>
        <taxon>Sedimentibacter</taxon>
    </lineage>
</organism>
<accession>A0A562JI51</accession>
<reference evidence="1 2" key="1">
    <citation type="submission" date="2019-07" db="EMBL/GenBank/DDBJ databases">
        <title>Genomic Encyclopedia of Type Strains, Phase I: the one thousand microbial genomes (KMG-I) project.</title>
        <authorList>
            <person name="Kyrpides N."/>
        </authorList>
    </citation>
    <scope>NUCLEOTIDE SEQUENCE [LARGE SCALE GENOMIC DNA]</scope>
    <source>
        <strain evidence="1 2">DSM 13558</strain>
    </source>
</reference>
<dbReference type="AlphaFoldDB" id="A0A562JI51"/>
<keyword evidence="2" id="KW-1185">Reference proteome</keyword>
<gene>
    <name evidence="1" type="ORF">LY60_00866</name>
</gene>
<evidence type="ECO:0000313" key="2">
    <source>
        <dbReference type="Proteomes" id="UP000315343"/>
    </source>
</evidence>
<dbReference type="EMBL" id="VLKH01000002">
    <property type="protein sequence ID" value="TWH82565.1"/>
    <property type="molecule type" value="Genomic_DNA"/>
</dbReference>
<dbReference type="RefSeq" id="WP_145080420.1">
    <property type="nucleotide sequence ID" value="NZ_VLKH01000002.1"/>
</dbReference>